<name>A0A423WN48_9PEZI</name>
<dbReference type="STRING" id="356882.A0A423WN48"/>
<feature type="chain" id="PRO_5019492165" description="Vacuolar sorting protein Vps3844 C-terminal domain-containing protein" evidence="1">
    <location>
        <begin position="19"/>
        <end position="832"/>
    </location>
</feature>
<dbReference type="OrthoDB" id="5583277at2759"/>
<evidence type="ECO:0000313" key="3">
    <source>
        <dbReference type="EMBL" id="ROW04830.1"/>
    </source>
</evidence>
<keyword evidence="4" id="KW-1185">Reference proteome</keyword>
<reference evidence="3 4" key="1">
    <citation type="submission" date="2015-09" db="EMBL/GenBank/DDBJ databases">
        <title>Host preference determinants of Valsa canker pathogens revealed by comparative genomics.</title>
        <authorList>
            <person name="Yin Z."/>
            <person name="Huang L."/>
        </authorList>
    </citation>
    <scope>NUCLEOTIDE SEQUENCE [LARGE SCALE GENOMIC DNA]</scope>
    <source>
        <strain evidence="3 4">03-1</strain>
    </source>
</reference>
<sequence>MRLLNGLALAGLAGLTVGATQDPAEVYILTSNPSHYSSNGTPKDQLPRQTVRDILLQRLMVDNRLSSNIAGEEAVEYISKYGSTTKPLFGAEGIAPSQLVVLLEGVTEDNAKSLREGIQKGNYEPAFEIVDAPSAKANKHLIDVEFAATGTSGSCDVAAAINPYDSCWNGMSLVVKYDAAKNPNELQSLVDDLPSLFKTISSGTLEATLVLVPESSRSSKHAYWTTGRPTDLRRRFVQETPISDSVIEKVPTSPASGAIELTYNPGAAAEKMNLGCFSSYSSCVSATSNCTGHGKCMDKFAIPGQDTKEGDKQCFVCNCLSTKKNPEDANSKHVHWGGAYCQKIDVSSPFWLIASTTIILVGIVSGCIGMLFSVGEEKLPGVIGAGVSRSNQLQRVDIFLLDAQCSLVFQALLVQHLLDPLLLVQDLPLLPLEVFDPLPLRRGLLLHAPDQLTHAVQRLAQLGQGPHPGNDQPHCAGPDLAVVTPGAVVEPHAHGGPRLRRLVRRQPLGIRVLGLLLGRAALGSVDELLHLAPVPPPRLLLPALPKLQPRVLHEVVVPLSQVLVLGYEPGVVLFLFLPGGRKGDVVAVLVVLVLVVGLRDDDGAFELRGVEVHRFRICTCTCTYVVAIAVVDAQGGDVLRRVGRRGLQFFEEVDSCSGPKDRVGSLRLEREERSALFSVARWVSVEAFFGVERWVSCEPLPESSVAPNDSFEDEAFFLAFVEPNRLVTGRITAGPSASSSSAAADVGAGPPRALVSASSLALTVFRSDELLSGRLVNLTEEGVDMGAVEREMRISCLLFRKSAKVGWIRGTFLFWEGVNLPSFMGSSGAVLA</sequence>
<gene>
    <name evidence="3" type="ORF">VMCG_04804</name>
</gene>
<evidence type="ECO:0000259" key="2">
    <source>
        <dbReference type="Pfam" id="PF12955"/>
    </source>
</evidence>
<dbReference type="InterPro" id="IPR024382">
    <property type="entry name" value="Vps3844_C"/>
</dbReference>
<dbReference type="PANTHER" id="PTHR36853">
    <property type="entry name" value="EXPRESSED PROTEIN"/>
    <property type="match status" value="1"/>
</dbReference>
<organism evidence="3 4">
    <name type="scientific">Cytospora schulzeri</name>
    <dbReference type="NCBI Taxonomy" id="448051"/>
    <lineage>
        <taxon>Eukaryota</taxon>
        <taxon>Fungi</taxon>
        <taxon>Dikarya</taxon>
        <taxon>Ascomycota</taxon>
        <taxon>Pezizomycotina</taxon>
        <taxon>Sordariomycetes</taxon>
        <taxon>Sordariomycetidae</taxon>
        <taxon>Diaporthales</taxon>
        <taxon>Cytosporaceae</taxon>
        <taxon>Cytospora</taxon>
    </lineage>
</organism>
<dbReference type="GO" id="GO:0005783">
    <property type="term" value="C:endoplasmic reticulum"/>
    <property type="evidence" value="ECO:0007669"/>
    <property type="project" value="TreeGrafter"/>
</dbReference>
<keyword evidence="1" id="KW-0732">Signal</keyword>
<accession>A0A423WN48</accession>
<evidence type="ECO:0000313" key="4">
    <source>
        <dbReference type="Proteomes" id="UP000283895"/>
    </source>
</evidence>
<dbReference type="InterPro" id="IPR053065">
    <property type="entry name" value="Archenteron_Induction-Rel"/>
</dbReference>
<dbReference type="PANTHER" id="PTHR36853:SF1">
    <property type="entry name" value="DUF3844 DOMAIN-CONTAINING PROTEIN"/>
    <property type="match status" value="1"/>
</dbReference>
<feature type="domain" description="Vacuolar sorting protein Vps3844 C-terminal" evidence="2">
    <location>
        <begin position="276"/>
        <end position="385"/>
    </location>
</feature>
<protein>
    <recommendedName>
        <fullName evidence="2">Vacuolar sorting protein Vps3844 C-terminal domain-containing protein</fullName>
    </recommendedName>
</protein>
<dbReference type="Pfam" id="PF12955">
    <property type="entry name" value="Vps3844_C"/>
    <property type="match status" value="1"/>
</dbReference>
<dbReference type="EMBL" id="LKEA01000013">
    <property type="protein sequence ID" value="ROW04830.1"/>
    <property type="molecule type" value="Genomic_DNA"/>
</dbReference>
<dbReference type="AlphaFoldDB" id="A0A423WN48"/>
<evidence type="ECO:0000256" key="1">
    <source>
        <dbReference type="SAM" id="SignalP"/>
    </source>
</evidence>
<feature type="signal peptide" evidence="1">
    <location>
        <begin position="1"/>
        <end position="18"/>
    </location>
</feature>
<comment type="caution">
    <text evidence="3">The sequence shown here is derived from an EMBL/GenBank/DDBJ whole genome shotgun (WGS) entry which is preliminary data.</text>
</comment>
<dbReference type="Proteomes" id="UP000283895">
    <property type="component" value="Unassembled WGS sequence"/>
</dbReference>
<proteinExistence type="predicted"/>